<feature type="region of interest" description="Disordered" evidence="6">
    <location>
        <begin position="482"/>
        <end position="649"/>
    </location>
</feature>
<dbReference type="InterPro" id="IPR005123">
    <property type="entry name" value="Oxoglu/Fe-dep_dioxygenase_dom"/>
</dbReference>
<sequence>MAEHKSSNPNLKDLIMAPTKYVNRPVPTISLRDFDSRVDEITQQLVDAAENHGFFCIVDHGISRESIDGIFDQSSRFFSQADNVKSRVPFSPQHNAGWEKNAQIRPSTGAVDRKESYQMQFGEGMNGEVVYPGCGFQNEALGFMHKVQAVSEKLMMCFARGLNFEDDYFIKAHDVRRPESQTVCRLLHYFETPKLSNPTGEVHHRAGAHADWDFMTLLFQKAGQSGLEICPGREVSTSFGYGDSWTKVEPDVEKNAIVCNVGDLLMSWSDDRFKSTFHRVKAPCEPDDFYGERYSIAFFNQPCKDAKIQGPLKKYPMVTGEEFTRNAMSRNYQAIQEKLKKEKEPISKVVGVNVASARLSATANRRENRTLPETSRLAPSTGRPPSPPRSSSSGALMASKTVPNKTAPKSSTHTPPPKKGPIQTTLTPADFAKKASASNGKKQKPAGAPNGNIMTFFKKAEEINSRIFLQERGPVPAIVLDEDEADVGWSDEKGDDRYNENGGSVKRRKVSEETVAPPPALAPAPEPACSPPPPTDGESKALDALAVAAPKEAPKLRKKSGPFVDDSDSEDDEAEAPATTPGMAIRRLSDESPITKPAEDPSPMESVEPSLAHPSPPPKPELTPQCEGEEYEDYEAWEDDDLLEGEEYDERRWMKEQQKLEMEEAGFEGHPEDFDAPPLFPEADSTKVKREEGENDTQDVPSCPICGSNLPGLSDQDVSVHVNACLDGNPLPLPTVKIEPESKTTAASNAKAFKRPEKPAKPGQTSPFQLAKPGSQPSSAFSKLMAGHAEDAAWASAAAENNKSRGKPAYQRTCPFYKIMPGFFIAVDAFRYGAVKGQNAYFLSHFHSDHYVGLTSSWKHGPIYCSRVTGNLVRQQLRVDPKWVVDLDFEVKTEVPETGGVSVTMISANHCPGSSLFLFEKDVGKGTNARSQRVLHCGDFRACQAHIEHPLLRPDVLDAACADMCVSLSKVRVDESDGWEKMKRERAGQGMANFVRKDANADASTGPKSPERGRLLVVVGTYSIGKERICTGIAKALKSKIYAPTNKQRICKALEDPELDALLTTDPRAAQVHMTPLFEIRAETLDEYLRGYGDHFSRVVGFRPSGWNYRPPKGRFTESPQVQTVLHSDNWRSTFSMKDLKPQAGSGGRASCFGVPYSEHSSFRELTMFCCALRIDKIIPTVNVGSASSREKMKVWCDRWTADKKKNGLFKLGENGEGWC</sequence>
<name>A0A364MUU9_STELY</name>
<protein>
    <submittedName>
        <fullName evidence="8">DNA cross-link repair protein pso2/snm1</fullName>
    </submittedName>
</protein>
<feature type="region of interest" description="Disordered" evidence="6">
    <location>
        <begin position="741"/>
        <end position="780"/>
    </location>
</feature>
<feature type="compositionally biased region" description="Pro residues" evidence="6">
    <location>
        <begin position="516"/>
        <end position="535"/>
    </location>
</feature>
<feature type="compositionally biased region" description="Acidic residues" evidence="6">
    <location>
        <begin position="627"/>
        <end position="648"/>
    </location>
</feature>
<dbReference type="Gene3D" id="3.60.15.10">
    <property type="entry name" value="Ribonuclease Z/Hydroxyacylglutathione hydrolase-like"/>
    <property type="match status" value="1"/>
</dbReference>
<dbReference type="GO" id="GO:0006303">
    <property type="term" value="P:double-strand break repair via nonhomologous end joining"/>
    <property type="evidence" value="ECO:0007669"/>
    <property type="project" value="TreeGrafter"/>
</dbReference>
<feature type="region of interest" description="Disordered" evidence="6">
    <location>
        <begin position="361"/>
        <end position="452"/>
    </location>
</feature>
<dbReference type="SUPFAM" id="SSF56281">
    <property type="entry name" value="Metallo-hydrolase/oxidoreductase"/>
    <property type="match status" value="1"/>
</dbReference>
<evidence type="ECO:0000256" key="4">
    <source>
        <dbReference type="ARBA" id="ARBA00023204"/>
    </source>
</evidence>
<evidence type="ECO:0000313" key="9">
    <source>
        <dbReference type="Proteomes" id="UP000249619"/>
    </source>
</evidence>
<feature type="region of interest" description="Disordered" evidence="6">
    <location>
        <begin position="662"/>
        <end position="682"/>
    </location>
</feature>
<dbReference type="GO" id="GO:0036297">
    <property type="term" value="P:interstrand cross-link repair"/>
    <property type="evidence" value="ECO:0007669"/>
    <property type="project" value="TreeGrafter"/>
</dbReference>
<evidence type="ECO:0000256" key="5">
    <source>
        <dbReference type="ARBA" id="ARBA00023242"/>
    </source>
</evidence>
<dbReference type="InterPro" id="IPR027443">
    <property type="entry name" value="IPNS-like_sf"/>
</dbReference>
<evidence type="ECO:0000256" key="6">
    <source>
        <dbReference type="SAM" id="MobiDB-lite"/>
    </source>
</evidence>
<dbReference type="Pfam" id="PF07522">
    <property type="entry name" value="DRMBL"/>
    <property type="match status" value="1"/>
</dbReference>
<feature type="domain" description="Fe2OG dioxygenase" evidence="7">
    <location>
        <begin position="180"/>
        <end position="302"/>
    </location>
</feature>
<dbReference type="PROSITE" id="PS51471">
    <property type="entry name" value="FE2OG_OXY"/>
    <property type="match status" value="1"/>
</dbReference>
<dbReference type="Gene3D" id="2.60.120.330">
    <property type="entry name" value="B-lactam Antibiotic, Isopenicillin N Synthase, Chain"/>
    <property type="match status" value="1"/>
</dbReference>
<evidence type="ECO:0000256" key="2">
    <source>
        <dbReference type="ARBA" id="ARBA00010304"/>
    </source>
</evidence>
<gene>
    <name evidence="8" type="ORF">DDE83_007858</name>
</gene>
<keyword evidence="5" id="KW-0539">Nucleus</keyword>
<dbReference type="PANTHER" id="PTHR23240">
    <property type="entry name" value="DNA CROSS-LINK REPAIR PROTEIN PSO2/SNM1-RELATED"/>
    <property type="match status" value="1"/>
</dbReference>
<evidence type="ECO:0000259" key="7">
    <source>
        <dbReference type="PROSITE" id="PS51471"/>
    </source>
</evidence>
<evidence type="ECO:0000256" key="3">
    <source>
        <dbReference type="ARBA" id="ARBA00022763"/>
    </source>
</evidence>
<dbReference type="STRING" id="183478.A0A364MUU9"/>
<organism evidence="8 9">
    <name type="scientific">Stemphylium lycopersici</name>
    <name type="common">Tomato gray leaf spot disease fungus</name>
    <name type="synonym">Thyrospora lycopersici</name>
    <dbReference type="NCBI Taxonomy" id="183478"/>
    <lineage>
        <taxon>Eukaryota</taxon>
        <taxon>Fungi</taxon>
        <taxon>Dikarya</taxon>
        <taxon>Ascomycota</taxon>
        <taxon>Pezizomycotina</taxon>
        <taxon>Dothideomycetes</taxon>
        <taxon>Pleosporomycetidae</taxon>
        <taxon>Pleosporales</taxon>
        <taxon>Pleosporineae</taxon>
        <taxon>Pleosporaceae</taxon>
        <taxon>Stemphylium</taxon>
    </lineage>
</organism>
<dbReference type="Gene3D" id="3.40.50.12650">
    <property type="match status" value="1"/>
</dbReference>
<dbReference type="InterPro" id="IPR011084">
    <property type="entry name" value="DRMBL"/>
</dbReference>
<dbReference type="GO" id="GO:0044283">
    <property type="term" value="P:small molecule biosynthetic process"/>
    <property type="evidence" value="ECO:0007669"/>
    <property type="project" value="UniProtKB-ARBA"/>
</dbReference>
<dbReference type="AlphaFoldDB" id="A0A364MUU9"/>
<accession>A0A364MUU9</accession>
<comment type="similarity">
    <text evidence="2">Belongs to the DNA repair metallo-beta-lactamase (DRMBL) family.</text>
</comment>
<evidence type="ECO:0000256" key="1">
    <source>
        <dbReference type="ARBA" id="ARBA00004123"/>
    </source>
</evidence>
<dbReference type="InterPro" id="IPR026992">
    <property type="entry name" value="DIOX_N"/>
</dbReference>
<dbReference type="InterPro" id="IPR036866">
    <property type="entry name" value="RibonucZ/Hydroxyglut_hydro"/>
</dbReference>
<proteinExistence type="inferred from homology"/>
<dbReference type="SUPFAM" id="SSF51197">
    <property type="entry name" value="Clavaminate synthase-like"/>
    <property type="match status" value="1"/>
</dbReference>
<dbReference type="GO" id="GO:0035312">
    <property type="term" value="F:5'-3' DNA exonuclease activity"/>
    <property type="evidence" value="ECO:0007669"/>
    <property type="project" value="TreeGrafter"/>
</dbReference>
<dbReference type="InterPro" id="IPR044861">
    <property type="entry name" value="IPNS-like_FE2OG_OXY"/>
</dbReference>
<comment type="caution">
    <text evidence="8">The sequence shown here is derived from an EMBL/GenBank/DDBJ whole genome shotgun (WGS) entry which is preliminary data.</text>
</comment>
<keyword evidence="3" id="KW-0227">DNA damage</keyword>
<dbReference type="Pfam" id="PF03171">
    <property type="entry name" value="2OG-FeII_Oxy"/>
    <property type="match status" value="1"/>
</dbReference>
<reference evidence="9" key="1">
    <citation type="submission" date="2018-05" db="EMBL/GenBank/DDBJ databases">
        <title>Draft genome sequence of Stemphylium lycopersici strain CIDEFI 213.</title>
        <authorList>
            <person name="Medina R."/>
            <person name="Franco M.E.E."/>
            <person name="Lucentini C.G."/>
            <person name="Saparrat M.C.N."/>
            <person name="Balatti P.A."/>
        </authorList>
    </citation>
    <scope>NUCLEOTIDE SEQUENCE [LARGE SCALE GENOMIC DNA]</scope>
    <source>
        <strain evidence="9">CIDEFI 213</strain>
    </source>
</reference>
<feature type="compositionally biased region" description="Basic and acidic residues" evidence="6">
    <location>
        <begin position="662"/>
        <end position="673"/>
    </location>
</feature>
<dbReference type="GO" id="GO:0005634">
    <property type="term" value="C:nucleus"/>
    <property type="evidence" value="ECO:0007669"/>
    <property type="project" value="UniProtKB-SubCell"/>
</dbReference>
<dbReference type="PANTHER" id="PTHR23240:SF6">
    <property type="entry name" value="DNA CROSS-LINK REPAIR 1A PROTEIN"/>
    <property type="match status" value="1"/>
</dbReference>
<dbReference type="GO" id="GO:0003684">
    <property type="term" value="F:damaged DNA binding"/>
    <property type="evidence" value="ECO:0007669"/>
    <property type="project" value="TreeGrafter"/>
</dbReference>
<dbReference type="Pfam" id="PF14226">
    <property type="entry name" value="DIOX_N"/>
    <property type="match status" value="1"/>
</dbReference>
<feature type="compositionally biased region" description="Basic and acidic residues" evidence="6">
    <location>
        <begin position="490"/>
        <end position="499"/>
    </location>
</feature>
<comment type="subcellular location">
    <subcellularLocation>
        <location evidence="1">Nucleus</location>
    </subcellularLocation>
</comment>
<evidence type="ECO:0000313" key="8">
    <source>
        <dbReference type="EMBL" id="RAR04322.1"/>
    </source>
</evidence>
<feature type="compositionally biased region" description="Acidic residues" evidence="6">
    <location>
        <begin position="565"/>
        <end position="575"/>
    </location>
</feature>
<keyword evidence="9" id="KW-1185">Reference proteome</keyword>
<dbReference type="EMBL" id="QGDH01000156">
    <property type="protein sequence ID" value="RAR04322.1"/>
    <property type="molecule type" value="Genomic_DNA"/>
</dbReference>
<dbReference type="CDD" id="cd16273">
    <property type="entry name" value="SNM1A-1C-like_MBL-fold"/>
    <property type="match status" value="1"/>
</dbReference>
<keyword evidence="4" id="KW-0234">DNA repair</keyword>
<dbReference type="OrthoDB" id="262529at2759"/>
<dbReference type="FunFam" id="3.40.50.12650:FF:000007">
    <property type="entry name" value="DNA cross-link repair 1A protein, variant"/>
    <property type="match status" value="1"/>
</dbReference>
<dbReference type="Proteomes" id="UP000249619">
    <property type="component" value="Unassembled WGS sequence"/>
</dbReference>